<gene>
    <name evidence="1" type="ORF">V5799_007026</name>
</gene>
<organism evidence="1 2">
    <name type="scientific">Amblyomma americanum</name>
    <name type="common">Lone star tick</name>
    <dbReference type="NCBI Taxonomy" id="6943"/>
    <lineage>
        <taxon>Eukaryota</taxon>
        <taxon>Metazoa</taxon>
        <taxon>Ecdysozoa</taxon>
        <taxon>Arthropoda</taxon>
        <taxon>Chelicerata</taxon>
        <taxon>Arachnida</taxon>
        <taxon>Acari</taxon>
        <taxon>Parasitiformes</taxon>
        <taxon>Ixodida</taxon>
        <taxon>Ixodoidea</taxon>
        <taxon>Ixodidae</taxon>
        <taxon>Amblyomminae</taxon>
        <taxon>Amblyomma</taxon>
    </lineage>
</organism>
<accession>A0AAQ4DUQ6</accession>
<reference evidence="1 2" key="1">
    <citation type="journal article" date="2023" name="Arcadia Sci">
        <title>De novo assembly of a long-read Amblyomma americanum tick genome.</title>
        <authorList>
            <person name="Chou S."/>
            <person name="Poskanzer K.E."/>
            <person name="Rollins M."/>
            <person name="Thuy-Boun P.S."/>
        </authorList>
    </citation>
    <scope>NUCLEOTIDE SEQUENCE [LARGE SCALE GENOMIC DNA]</scope>
    <source>
        <strain evidence="1">F_SG_1</strain>
        <tissue evidence="1">Salivary glands</tissue>
    </source>
</reference>
<dbReference type="AlphaFoldDB" id="A0AAQ4DUQ6"/>
<evidence type="ECO:0000313" key="2">
    <source>
        <dbReference type="Proteomes" id="UP001321473"/>
    </source>
</evidence>
<evidence type="ECO:0000313" key="1">
    <source>
        <dbReference type="EMBL" id="KAK8766196.1"/>
    </source>
</evidence>
<name>A0AAQ4DUQ6_AMBAM</name>
<protein>
    <submittedName>
        <fullName evidence="1">Uncharacterized protein</fullName>
    </submittedName>
</protein>
<dbReference type="EMBL" id="JARKHS020026592">
    <property type="protein sequence ID" value="KAK8766196.1"/>
    <property type="molecule type" value="Genomic_DNA"/>
</dbReference>
<keyword evidence="2" id="KW-1185">Reference proteome</keyword>
<comment type="caution">
    <text evidence="1">The sequence shown here is derived from an EMBL/GenBank/DDBJ whole genome shotgun (WGS) entry which is preliminary data.</text>
</comment>
<dbReference type="Proteomes" id="UP001321473">
    <property type="component" value="Unassembled WGS sequence"/>
</dbReference>
<proteinExistence type="predicted"/>
<sequence length="79" mass="8604">MASEKTGNVAQDLEYTPTLSHQSVCKAHDDESNKSPKAFAIVTAFEHDSVVCICNLISYAPYTGAYKNSSTSKFRSTPI</sequence>